<feature type="transmembrane region" description="Helical" evidence="10">
    <location>
        <begin position="289"/>
        <end position="314"/>
    </location>
</feature>
<keyword evidence="9" id="KW-0046">Antibiotic resistance</keyword>
<feature type="transmembrane region" description="Helical" evidence="10">
    <location>
        <begin position="432"/>
        <end position="450"/>
    </location>
</feature>
<evidence type="ECO:0000313" key="12">
    <source>
        <dbReference type="Proteomes" id="UP000237749"/>
    </source>
</evidence>
<dbReference type="GO" id="GO:0042910">
    <property type="term" value="F:xenobiotic transmembrane transporter activity"/>
    <property type="evidence" value="ECO:0007669"/>
    <property type="project" value="InterPro"/>
</dbReference>
<keyword evidence="4" id="KW-0813">Transport</keyword>
<dbReference type="GO" id="GO:0005886">
    <property type="term" value="C:plasma membrane"/>
    <property type="evidence" value="ECO:0007669"/>
    <property type="project" value="UniProtKB-SubCell"/>
</dbReference>
<feature type="transmembrane region" description="Helical" evidence="10">
    <location>
        <begin position="369"/>
        <end position="393"/>
    </location>
</feature>
<evidence type="ECO:0000256" key="8">
    <source>
        <dbReference type="ARBA" id="ARBA00023136"/>
    </source>
</evidence>
<feature type="transmembrane region" description="Helical" evidence="10">
    <location>
        <begin position="326"/>
        <end position="349"/>
    </location>
</feature>
<dbReference type="PANTHER" id="PTHR43823">
    <property type="entry name" value="SPORULATION PROTEIN YKVU"/>
    <property type="match status" value="1"/>
</dbReference>
<feature type="transmembrane region" description="Helical" evidence="10">
    <location>
        <begin position="99"/>
        <end position="122"/>
    </location>
</feature>
<feature type="transmembrane region" description="Helical" evidence="10">
    <location>
        <begin position="176"/>
        <end position="195"/>
    </location>
</feature>
<dbReference type="GO" id="GO:0015297">
    <property type="term" value="F:antiporter activity"/>
    <property type="evidence" value="ECO:0007669"/>
    <property type="project" value="InterPro"/>
</dbReference>
<keyword evidence="7 10" id="KW-1133">Transmembrane helix</keyword>
<accession>A0A2S6HT54</accession>
<evidence type="ECO:0000256" key="1">
    <source>
        <dbReference type="ARBA" id="ARBA00004651"/>
    </source>
</evidence>
<reference evidence="11 12" key="1">
    <citation type="submission" date="2018-02" db="EMBL/GenBank/DDBJ databases">
        <title>Genomic Encyclopedia of Archaeal and Bacterial Type Strains, Phase II (KMG-II): from individual species to whole genera.</title>
        <authorList>
            <person name="Goeker M."/>
        </authorList>
    </citation>
    <scope>NUCLEOTIDE SEQUENCE [LARGE SCALE GENOMIC DNA]</scope>
    <source>
        <strain evidence="11 12">DSM 3808</strain>
    </source>
</reference>
<proteinExistence type="inferred from homology"/>
<feature type="transmembrane region" description="Helical" evidence="10">
    <location>
        <begin position="142"/>
        <end position="164"/>
    </location>
</feature>
<evidence type="ECO:0000256" key="9">
    <source>
        <dbReference type="ARBA" id="ARBA00023251"/>
    </source>
</evidence>
<keyword evidence="8 10" id="KW-0472">Membrane</keyword>
<comment type="subcellular location">
    <subcellularLocation>
        <location evidence="1">Cell membrane</location>
        <topology evidence="1">Multi-pass membrane protein</topology>
    </subcellularLocation>
</comment>
<evidence type="ECO:0000256" key="5">
    <source>
        <dbReference type="ARBA" id="ARBA00022475"/>
    </source>
</evidence>
<evidence type="ECO:0000256" key="2">
    <source>
        <dbReference type="ARBA" id="ARBA00008417"/>
    </source>
</evidence>
<gene>
    <name evidence="11" type="ORF">BXY41_105153</name>
</gene>
<comment type="caution">
    <text evidence="11">The sequence shown here is derived from an EMBL/GenBank/DDBJ whole genome shotgun (WGS) entry which is preliminary data.</text>
</comment>
<evidence type="ECO:0000256" key="6">
    <source>
        <dbReference type="ARBA" id="ARBA00022692"/>
    </source>
</evidence>
<evidence type="ECO:0000313" key="11">
    <source>
        <dbReference type="EMBL" id="PPK80934.1"/>
    </source>
</evidence>
<dbReference type="PANTHER" id="PTHR43823:SF3">
    <property type="entry name" value="MULTIDRUG EXPORT PROTEIN MEPA"/>
    <property type="match status" value="1"/>
</dbReference>
<feature type="transmembrane region" description="Helical" evidence="10">
    <location>
        <begin position="405"/>
        <end position="426"/>
    </location>
</feature>
<comment type="similarity">
    <text evidence="2">Belongs to the multi antimicrobial extrusion (MATE) (TC 2.A.66.1) family. MepA subfamily.</text>
</comment>
<keyword evidence="12" id="KW-1185">Reference proteome</keyword>
<feature type="transmembrane region" description="Helical" evidence="10">
    <location>
        <begin position="242"/>
        <end position="269"/>
    </location>
</feature>
<dbReference type="CDD" id="cd13143">
    <property type="entry name" value="MATE_MepA_like"/>
    <property type="match status" value="1"/>
</dbReference>
<name>A0A2S6HT54_9FIRM</name>
<dbReference type="PIRSF" id="PIRSF006603">
    <property type="entry name" value="DinF"/>
    <property type="match status" value="1"/>
</dbReference>
<organism evidence="11 12">
    <name type="scientific">Lacrimispora xylanisolvens</name>
    <dbReference type="NCBI Taxonomy" id="384636"/>
    <lineage>
        <taxon>Bacteria</taxon>
        <taxon>Bacillati</taxon>
        <taxon>Bacillota</taxon>
        <taxon>Clostridia</taxon>
        <taxon>Lachnospirales</taxon>
        <taxon>Lachnospiraceae</taxon>
        <taxon>Lacrimispora</taxon>
    </lineage>
</organism>
<dbReference type="InterPro" id="IPR045070">
    <property type="entry name" value="MATE_MepA-like"/>
</dbReference>
<evidence type="ECO:0000256" key="10">
    <source>
        <dbReference type="SAM" id="Phobius"/>
    </source>
</evidence>
<dbReference type="Pfam" id="PF01554">
    <property type="entry name" value="MatE"/>
    <property type="match status" value="2"/>
</dbReference>
<feature type="transmembrane region" description="Helical" evidence="10">
    <location>
        <begin position="55"/>
        <end position="78"/>
    </location>
</feature>
<dbReference type="Proteomes" id="UP000237749">
    <property type="component" value="Unassembled WGS sequence"/>
</dbReference>
<keyword evidence="6 10" id="KW-0812">Transmembrane</keyword>
<dbReference type="GO" id="GO:0046677">
    <property type="term" value="P:response to antibiotic"/>
    <property type="evidence" value="ECO:0007669"/>
    <property type="project" value="UniProtKB-KW"/>
</dbReference>
<protein>
    <recommendedName>
        <fullName evidence="3">Multidrug export protein MepA</fullName>
    </recommendedName>
</protein>
<evidence type="ECO:0000256" key="4">
    <source>
        <dbReference type="ARBA" id="ARBA00022448"/>
    </source>
</evidence>
<dbReference type="InterPro" id="IPR002528">
    <property type="entry name" value="MATE_fam"/>
</dbReference>
<dbReference type="AlphaFoldDB" id="A0A2S6HT54"/>
<dbReference type="EMBL" id="PTJA01000005">
    <property type="protein sequence ID" value="PPK80934.1"/>
    <property type="molecule type" value="Genomic_DNA"/>
</dbReference>
<feature type="transmembrane region" description="Helical" evidence="10">
    <location>
        <begin position="20"/>
        <end position="40"/>
    </location>
</feature>
<evidence type="ECO:0000256" key="3">
    <source>
        <dbReference type="ARBA" id="ARBA00022106"/>
    </source>
</evidence>
<dbReference type="InterPro" id="IPR051327">
    <property type="entry name" value="MATE_MepA_subfamily"/>
</dbReference>
<keyword evidence="5" id="KW-1003">Cell membrane</keyword>
<sequence length="459" mass="49848">MELQVKKENDLNSDHIKGLVWRLAVPSMLAQFVSVLYSIVDRMYIGNIPAIGEVALAGVGICGPIVTLISSFAFLVGAGGSPLMSIRLGEKNQRAASQILANCFLLLLIFSVLITAVSFLLKDRLLMWFGAGKTVFPYADEYLTVYLTGTVFALLSAGLNPFIVSQGYAGTAMKSVLCGAVSNIILDPIFIFVFGMGVKGAAIATVLSQVISCIYVLRFLFGKIPPIRITFQGYDSEVMKRILTLGLSPFLIIAFDNVLIISLNTVIMHFGGEGSAEKLLTCMTIVQSFMLMVTMPLGGITTGTQTILGYNLGAGRPERIRQAERYIALLAVGFTTVMFLIAHTVPQIFVHIFTRDQSYVDLTVSGIKIYTMGIIPLALQYVIVDGFTGLGAAKAAISLSMFRKTIFLLGAVLLPAWLGVNYIFYTEPISDFISVMVSILVFTTLFGRIIQKGTKVIDI</sequence>
<evidence type="ECO:0000256" key="7">
    <source>
        <dbReference type="ARBA" id="ARBA00022989"/>
    </source>
</evidence>
<dbReference type="NCBIfam" id="TIGR00797">
    <property type="entry name" value="matE"/>
    <property type="match status" value="1"/>
</dbReference>
<feature type="transmembrane region" description="Helical" evidence="10">
    <location>
        <begin position="201"/>
        <end position="221"/>
    </location>
</feature>
<dbReference type="InterPro" id="IPR048279">
    <property type="entry name" value="MdtK-like"/>
</dbReference>